<proteinExistence type="predicted"/>
<dbReference type="RefSeq" id="WP_069462551.1">
    <property type="nucleotide sequence ID" value="NZ_FODD01000043.1"/>
</dbReference>
<protein>
    <submittedName>
        <fullName evidence="2">Sugar-specific transcriptional regulator TrmB</fullName>
    </submittedName>
</protein>
<dbReference type="PANTHER" id="PTHR34293:SF1">
    <property type="entry name" value="HTH-TYPE TRANSCRIPTIONAL REGULATOR TRMBL2"/>
    <property type="match status" value="1"/>
</dbReference>
<dbReference type="Pfam" id="PF01978">
    <property type="entry name" value="TrmB"/>
    <property type="match status" value="1"/>
</dbReference>
<dbReference type="STRING" id="310780.SAMN05216267_104325"/>
<organism evidence="2 3">
    <name type="scientific">Actinacidiphila rubida</name>
    <dbReference type="NCBI Taxonomy" id="310780"/>
    <lineage>
        <taxon>Bacteria</taxon>
        <taxon>Bacillati</taxon>
        <taxon>Actinomycetota</taxon>
        <taxon>Actinomycetes</taxon>
        <taxon>Kitasatosporales</taxon>
        <taxon>Streptomycetaceae</taxon>
        <taxon>Actinacidiphila</taxon>
    </lineage>
</organism>
<dbReference type="Gene3D" id="1.10.10.10">
    <property type="entry name" value="Winged helix-like DNA-binding domain superfamily/Winged helix DNA-binding domain"/>
    <property type="match status" value="2"/>
</dbReference>
<dbReference type="GO" id="GO:0006355">
    <property type="term" value="P:regulation of DNA-templated transcription"/>
    <property type="evidence" value="ECO:0007669"/>
    <property type="project" value="InterPro"/>
</dbReference>
<feature type="domain" description="HTH luxR-type" evidence="1">
    <location>
        <begin position="268"/>
        <end position="316"/>
    </location>
</feature>
<dbReference type="GO" id="GO:0003677">
    <property type="term" value="F:DNA binding"/>
    <property type="evidence" value="ECO:0007669"/>
    <property type="project" value="InterPro"/>
</dbReference>
<sequence length="322" mass="35525">MWEAVGISGVDALAYEALVRRGRSEAETLAADIALSRGQTSRILGRLVERGLATRLPVSPVQYVAVPPDAAASSLIAERQRELMQLRAHAQQLATEQAALDRDTPDPASLIEIVDGAVNVQNAVIRLQRTAQRQIRALDMPPYLDHPVAGNPEQFSQAEQRGLVYRVVYHPSALEIPGRLDDVWRRIQHGERARVSGHVPMKMVLCDDQLALIPISRRAVADAAYLVRPSSMLDAFSELFEAIWDRAVSFNRIKRAGMQADQPAVAGELLGLLATGATDETIARTLGWSVRTVHRHIHKMMAETGAETRFQAGMEVVRRGWV</sequence>
<accession>A0A1H8SKA4</accession>
<reference evidence="2 3" key="1">
    <citation type="submission" date="2016-10" db="EMBL/GenBank/DDBJ databases">
        <authorList>
            <person name="de Groot N.N."/>
        </authorList>
    </citation>
    <scope>NUCLEOTIDE SEQUENCE [LARGE SCALE GENOMIC DNA]</scope>
    <source>
        <strain evidence="2 3">CGMCC 4.2026</strain>
    </source>
</reference>
<dbReference type="SUPFAM" id="SSF46785">
    <property type="entry name" value="Winged helix' DNA-binding domain"/>
    <property type="match status" value="1"/>
</dbReference>
<dbReference type="PANTHER" id="PTHR34293">
    <property type="entry name" value="HTH-TYPE TRANSCRIPTIONAL REGULATOR TRMBL2"/>
    <property type="match status" value="1"/>
</dbReference>
<dbReference type="InterPro" id="IPR002831">
    <property type="entry name" value="Tscrpt_reg_TrmB_N"/>
</dbReference>
<dbReference type="EMBL" id="FODD01000043">
    <property type="protein sequence ID" value="SEO78997.1"/>
    <property type="molecule type" value="Genomic_DNA"/>
</dbReference>
<name>A0A1H8SKA4_9ACTN</name>
<dbReference type="SUPFAM" id="SSF46894">
    <property type="entry name" value="C-terminal effector domain of the bipartite response regulators"/>
    <property type="match status" value="1"/>
</dbReference>
<dbReference type="Proteomes" id="UP000181951">
    <property type="component" value="Unassembled WGS sequence"/>
</dbReference>
<dbReference type="InterPro" id="IPR000792">
    <property type="entry name" value="Tscrpt_reg_LuxR_C"/>
</dbReference>
<dbReference type="InterPro" id="IPR051797">
    <property type="entry name" value="TrmB-like"/>
</dbReference>
<keyword evidence="3" id="KW-1185">Reference proteome</keyword>
<dbReference type="AlphaFoldDB" id="A0A1H8SKA4"/>
<dbReference type="InterPro" id="IPR036390">
    <property type="entry name" value="WH_DNA-bd_sf"/>
</dbReference>
<evidence type="ECO:0000259" key="1">
    <source>
        <dbReference type="SMART" id="SM00421"/>
    </source>
</evidence>
<gene>
    <name evidence="2" type="ORF">SAMN05216267_104325</name>
</gene>
<evidence type="ECO:0000313" key="3">
    <source>
        <dbReference type="Proteomes" id="UP000181951"/>
    </source>
</evidence>
<dbReference type="InterPro" id="IPR036388">
    <property type="entry name" value="WH-like_DNA-bd_sf"/>
</dbReference>
<dbReference type="SMART" id="SM00421">
    <property type="entry name" value="HTH_LUXR"/>
    <property type="match status" value="1"/>
</dbReference>
<dbReference type="InterPro" id="IPR016032">
    <property type="entry name" value="Sig_transdc_resp-reg_C-effctor"/>
</dbReference>
<evidence type="ECO:0000313" key="2">
    <source>
        <dbReference type="EMBL" id="SEO78997.1"/>
    </source>
</evidence>